<dbReference type="AlphaFoldDB" id="A0A7R8V290"/>
<proteinExistence type="predicted"/>
<dbReference type="InterPro" id="IPR015897">
    <property type="entry name" value="CHK_kinase-like"/>
</dbReference>
<keyword evidence="3" id="KW-1185">Reference proteome</keyword>
<dbReference type="Proteomes" id="UP000594454">
    <property type="component" value="Chromosome 5"/>
</dbReference>
<dbReference type="PANTHER" id="PTHR11012:SF56">
    <property type="entry name" value="CHK KINASE-LIKE DOMAIN-CONTAINING PROTEIN-RELATED"/>
    <property type="match status" value="1"/>
</dbReference>
<dbReference type="InterPro" id="IPR004119">
    <property type="entry name" value="EcKL"/>
</dbReference>
<dbReference type="InterPro" id="IPR011009">
    <property type="entry name" value="Kinase-like_dom_sf"/>
</dbReference>
<dbReference type="Gene3D" id="3.90.1200.10">
    <property type="match status" value="1"/>
</dbReference>
<reference evidence="2 3" key="1">
    <citation type="submission" date="2020-11" db="EMBL/GenBank/DDBJ databases">
        <authorList>
            <person name="Wallbank WR R."/>
            <person name="Pardo Diaz C."/>
            <person name="Kozak K."/>
            <person name="Martin S."/>
            <person name="Jiggins C."/>
            <person name="Moest M."/>
            <person name="Warren A I."/>
            <person name="Generalovic N T."/>
            <person name="Byers J.R.P. K."/>
            <person name="Montejo-Kovacevich G."/>
            <person name="Yen C E."/>
        </authorList>
    </citation>
    <scope>NUCLEOTIDE SEQUENCE [LARGE SCALE GENOMIC DNA]</scope>
</reference>
<name>A0A7R8V290_HERIL</name>
<dbReference type="SUPFAM" id="SSF56112">
    <property type="entry name" value="Protein kinase-like (PK-like)"/>
    <property type="match status" value="1"/>
</dbReference>
<feature type="domain" description="CHK kinase-like" evidence="1">
    <location>
        <begin position="133"/>
        <end position="329"/>
    </location>
</feature>
<evidence type="ECO:0000313" key="2">
    <source>
        <dbReference type="EMBL" id="CAD7091496.1"/>
    </source>
</evidence>
<evidence type="ECO:0000313" key="3">
    <source>
        <dbReference type="Proteomes" id="UP000594454"/>
    </source>
</evidence>
<accession>A0A7R8V290</accession>
<organism evidence="2 3">
    <name type="scientific">Hermetia illucens</name>
    <name type="common">Black soldier fly</name>
    <dbReference type="NCBI Taxonomy" id="343691"/>
    <lineage>
        <taxon>Eukaryota</taxon>
        <taxon>Metazoa</taxon>
        <taxon>Ecdysozoa</taxon>
        <taxon>Arthropoda</taxon>
        <taxon>Hexapoda</taxon>
        <taxon>Insecta</taxon>
        <taxon>Pterygota</taxon>
        <taxon>Neoptera</taxon>
        <taxon>Endopterygota</taxon>
        <taxon>Diptera</taxon>
        <taxon>Brachycera</taxon>
        <taxon>Stratiomyomorpha</taxon>
        <taxon>Stratiomyidae</taxon>
        <taxon>Hermetiinae</taxon>
        <taxon>Hermetia</taxon>
    </lineage>
</organism>
<sequence length="419" mass="48655">MSIMPHEIKEFILPDHLNEKFFKTSLESGLQISGIDINDFQITLGSQPGDNYTSTIYRIKVIYKQKNSENKEIFLIVKSIPIDEHRAVIEQFGFVDKEINVYIEILPKLSKILGDTPIAPKCFHIFREPHRNIVFQDMKPLGYKVASRQIGLDEEHLKVTLNKVAKFHAASIKLLKEDPAIEKNYCEGFFTEESIVDPIFQNVFKENIKLAAGILSNIPGYERFYPKLMKIYDNFREVALKMVEPDPDNDIKVLNHGDLWVNNFLFKYDEKDKRPIGIVFVDYQGTFFNSLGIDLNYLFATSAQVDVLKRKIELIEKYYYPVFTETLKSLDIGSIPTLQDVISQVKQREMYNLFCLFAVLPLVSMNEEESKTNDFSQFADKEKSYQKTLIGMSSKRFSESMKYTVEYLESMIDKTISEY</sequence>
<dbReference type="Pfam" id="PF02958">
    <property type="entry name" value="EcKL"/>
    <property type="match status" value="1"/>
</dbReference>
<gene>
    <name evidence="2" type="ORF">HERILL_LOCUS13911</name>
</gene>
<dbReference type="PANTHER" id="PTHR11012">
    <property type="entry name" value="PROTEIN KINASE-LIKE DOMAIN-CONTAINING"/>
    <property type="match status" value="1"/>
</dbReference>
<dbReference type="SMART" id="SM00587">
    <property type="entry name" value="CHK"/>
    <property type="match status" value="1"/>
</dbReference>
<dbReference type="InParanoid" id="A0A7R8V290"/>
<dbReference type="EMBL" id="LR899013">
    <property type="protein sequence ID" value="CAD7091496.1"/>
    <property type="molecule type" value="Genomic_DNA"/>
</dbReference>
<dbReference type="OrthoDB" id="8250698at2759"/>
<evidence type="ECO:0000259" key="1">
    <source>
        <dbReference type="SMART" id="SM00587"/>
    </source>
</evidence>
<protein>
    <recommendedName>
        <fullName evidence="1">CHK kinase-like domain-containing protein</fullName>
    </recommendedName>
</protein>